<protein>
    <submittedName>
        <fullName evidence="2">Uncharacterized protein</fullName>
    </submittedName>
</protein>
<keyword evidence="1" id="KW-0175">Coiled coil</keyword>
<organism evidence="2 3">
    <name type="scientific">Phytophthora ramorum</name>
    <name type="common">Sudden oak death agent</name>
    <dbReference type="NCBI Taxonomy" id="164328"/>
    <lineage>
        <taxon>Eukaryota</taxon>
        <taxon>Sar</taxon>
        <taxon>Stramenopiles</taxon>
        <taxon>Oomycota</taxon>
        <taxon>Peronosporomycetes</taxon>
        <taxon>Peronosporales</taxon>
        <taxon>Peronosporaceae</taxon>
        <taxon>Phytophthora</taxon>
    </lineage>
</organism>
<dbReference type="HOGENOM" id="CLU_047340_0_0_1"/>
<dbReference type="Proteomes" id="UP000005238">
    <property type="component" value="Unassembled WGS sequence"/>
</dbReference>
<evidence type="ECO:0000313" key="3">
    <source>
        <dbReference type="Proteomes" id="UP000005238"/>
    </source>
</evidence>
<accession>H3GP13</accession>
<evidence type="ECO:0000256" key="1">
    <source>
        <dbReference type="SAM" id="Coils"/>
    </source>
</evidence>
<dbReference type="InParanoid" id="H3GP13"/>
<dbReference type="RefSeq" id="XP_067748330.1">
    <property type="nucleotide sequence ID" value="XM_067889142.1"/>
</dbReference>
<reference evidence="2" key="2">
    <citation type="submission" date="2015-06" db="UniProtKB">
        <authorList>
            <consortium name="EnsemblProtists"/>
        </authorList>
    </citation>
    <scope>IDENTIFICATION</scope>
    <source>
        <strain evidence="2">Pr102</strain>
    </source>
</reference>
<feature type="coiled-coil region" evidence="1">
    <location>
        <begin position="42"/>
        <end position="109"/>
    </location>
</feature>
<keyword evidence="3" id="KW-1185">Reference proteome</keyword>
<reference evidence="3" key="1">
    <citation type="journal article" date="2006" name="Science">
        <title>Phytophthora genome sequences uncover evolutionary origins and mechanisms of pathogenesis.</title>
        <authorList>
            <person name="Tyler B.M."/>
            <person name="Tripathy S."/>
            <person name="Zhang X."/>
            <person name="Dehal P."/>
            <person name="Jiang R.H."/>
            <person name="Aerts A."/>
            <person name="Arredondo F.D."/>
            <person name="Baxter L."/>
            <person name="Bensasson D."/>
            <person name="Beynon J.L."/>
            <person name="Chapman J."/>
            <person name="Damasceno C.M."/>
            <person name="Dorrance A.E."/>
            <person name="Dou D."/>
            <person name="Dickerman A.W."/>
            <person name="Dubchak I.L."/>
            <person name="Garbelotto M."/>
            <person name="Gijzen M."/>
            <person name="Gordon S.G."/>
            <person name="Govers F."/>
            <person name="Grunwald N.J."/>
            <person name="Huang W."/>
            <person name="Ivors K.L."/>
            <person name="Jones R.W."/>
            <person name="Kamoun S."/>
            <person name="Krampis K."/>
            <person name="Lamour K.H."/>
            <person name="Lee M.K."/>
            <person name="McDonald W.H."/>
            <person name="Medina M."/>
            <person name="Meijer H.J."/>
            <person name="Nordberg E.K."/>
            <person name="Maclean D.J."/>
            <person name="Ospina-Giraldo M.D."/>
            <person name="Morris P.F."/>
            <person name="Phuntumart V."/>
            <person name="Putnam N.H."/>
            <person name="Rash S."/>
            <person name="Rose J.K."/>
            <person name="Sakihama Y."/>
            <person name="Salamov A.A."/>
            <person name="Savidor A."/>
            <person name="Scheuring C.F."/>
            <person name="Smith B.M."/>
            <person name="Sobral B.W."/>
            <person name="Terry A."/>
            <person name="Torto-Alalibo T.A."/>
            <person name="Win J."/>
            <person name="Xu Z."/>
            <person name="Zhang H."/>
            <person name="Grigoriev I.V."/>
            <person name="Rokhsar D.S."/>
            <person name="Boore J.L."/>
        </authorList>
    </citation>
    <scope>NUCLEOTIDE SEQUENCE [LARGE SCALE GENOMIC DNA]</scope>
    <source>
        <strain evidence="3">Pr102</strain>
    </source>
</reference>
<dbReference type="EnsemblProtists" id="Phyra78390">
    <property type="protein sequence ID" value="Phyra78390"/>
    <property type="gene ID" value="Phyra78390"/>
</dbReference>
<evidence type="ECO:0000313" key="2">
    <source>
        <dbReference type="EnsemblProtists" id="Phyra78390"/>
    </source>
</evidence>
<dbReference type="VEuPathDB" id="FungiDB:KRP23_4212"/>
<sequence>MSVTALELNLSTPSRATVRKWPQELKDKRKTELHNIRMSRFRNKKTSENIVMQQEHRRLERELENRIGELRHTDVGRDIEGVPQVQRELQRLVLEREDLREESVALRQEITQRLKFREVVQSATNKLAVENFSPDGSEQASDVTVRYVDSTWLPVQEQAGRWVHFTNGKPSFFFFPFSRHEIDTVLRLHDSKASTVSEKLILFGKFLGWSVYHGTLLQDKKWHLDRFSKRVERSFDSLLNGMYRDDGTCIWPIMPTARDFEVTAEIDIQTTQILDDSSSVIMRSYSGDFHFRYMGVVHRAQIQLQDDGKRVLKFYYVVGDSEANARSRAADTTSQDDVCWITDERGFSLTLAEVDGASVDVSFDSLACLNSEQSAFTHFIMFGHIVTRWEHLMMFSNLLKF</sequence>
<name>H3GP13_PHYRM</name>
<dbReference type="OrthoDB" id="128302at2759"/>
<dbReference type="VEuPathDB" id="FungiDB:KRP22_2547"/>
<dbReference type="AlphaFoldDB" id="H3GP13"/>
<dbReference type="eggNOG" id="ENOG502RB3D">
    <property type="taxonomic scope" value="Eukaryota"/>
</dbReference>
<dbReference type="OMA" id="TSENIVM"/>
<dbReference type="EMBL" id="DS566028">
    <property type="status" value="NOT_ANNOTATED_CDS"/>
    <property type="molecule type" value="Genomic_DNA"/>
</dbReference>
<proteinExistence type="predicted"/>
<dbReference type="GeneID" id="94224963"/>